<keyword evidence="3" id="KW-0255">Endonuclease</keyword>
<evidence type="ECO:0000313" key="4">
    <source>
        <dbReference type="Proteomes" id="UP000509458"/>
    </source>
</evidence>
<sequence length="613" mass="68398">MIKLEKIAISGFKGISERVEIPAKDFNVFVGKNDAGKSTILKALDLFLNSRQYQAEYLNNTTERFSVIELYFCPNHTQIVIDENTTTTFEAEGLVNSDGYLHLTKRWDGTKSGKITPEYFVERLSFGELDFFSLTEAKLIKLCRDNELEAEPGLMTNPDTGEVHNNAEKRNRLREFFIARGDESSYISEKLPTSGASRLKKTESAIKSCLPRFEYFVADAPLSESDSTIQKYFKDLAFNIIQQQVNTEALEDTVIGHLQTVLSAITRKINAVVPESEQVHANVEFDWSKLITTTFDSDNGNGSVPLSARGDGFRRITMMAYFEHLAEQRANEIQNVVFGFEEPETFLHPSAQENLFEKLSDISVAGYQVFLTTHSPVIVSKTQKSDLHRVYKVAGSYTCDSSVNDHSGIASDLGITIDNQFIPLFDSTKCFLLVEGIDDCVAFEHLANTYKDSGIVEKNFADLGVVTIPVGGCGSIKHWVTLDLLETLNKPFFIFLDSDKTSEGEASPNAEKLAEYGFVEGVNFTVSKKREIENYMSSAGIERLVPGANLTITDWCDVKALSKSHVLAAALGGKKIANKLFPSLTFEELRETFFNGQVDEFVELHMRVSALAD</sequence>
<reference evidence="3 4" key="1">
    <citation type="submission" date="2020-06" db="EMBL/GenBank/DDBJ databases">
        <authorList>
            <person name="Duchaud E."/>
        </authorList>
    </citation>
    <scope>NUCLEOTIDE SEQUENCE [LARGE SCALE GENOMIC DNA]</scope>
    <source>
        <strain evidence="3">Alteromonas fortis</strain>
    </source>
</reference>
<dbReference type="Proteomes" id="UP000509458">
    <property type="component" value="Chromosome"/>
</dbReference>
<gene>
    <name evidence="3" type="ORF">ALFOR1_30819</name>
</gene>
<dbReference type="RefSeq" id="WP_179983349.1">
    <property type="nucleotide sequence ID" value="NZ_LR812090.1"/>
</dbReference>
<dbReference type="SUPFAM" id="SSF52540">
    <property type="entry name" value="P-loop containing nucleoside triphosphate hydrolases"/>
    <property type="match status" value="1"/>
</dbReference>
<evidence type="ECO:0000313" key="3">
    <source>
        <dbReference type="EMBL" id="CAB9493887.1"/>
    </source>
</evidence>
<dbReference type="GO" id="GO:0004519">
    <property type="term" value="F:endonuclease activity"/>
    <property type="evidence" value="ECO:0007669"/>
    <property type="project" value="UniProtKB-KW"/>
</dbReference>
<accession>A0A6T9Y168</accession>
<proteinExistence type="predicted"/>
<keyword evidence="3" id="KW-0378">Hydrolase</keyword>
<dbReference type="InterPro" id="IPR034139">
    <property type="entry name" value="TOPRIM_OLD"/>
</dbReference>
<feature type="domain" description="OLD protein-like TOPRIM" evidence="2">
    <location>
        <begin position="429"/>
        <end position="499"/>
    </location>
</feature>
<dbReference type="Pfam" id="PF20469">
    <property type="entry name" value="OLD-like_TOPRIM"/>
    <property type="match status" value="1"/>
</dbReference>
<protein>
    <submittedName>
        <fullName evidence="3">ATP-dependent endonuclease of the OLD family-like protein</fullName>
    </submittedName>
</protein>
<evidence type="ECO:0000259" key="1">
    <source>
        <dbReference type="Pfam" id="PF13175"/>
    </source>
</evidence>
<organism evidence="3 4">
    <name type="scientific">Alteromonas macleodii</name>
    <name type="common">Pseudoalteromonas macleodii</name>
    <dbReference type="NCBI Taxonomy" id="28108"/>
    <lineage>
        <taxon>Bacteria</taxon>
        <taxon>Pseudomonadati</taxon>
        <taxon>Pseudomonadota</taxon>
        <taxon>Gammaproteobacteria</taxon>
        <taxon>Alteromonadales</taxon>
        <taxon>Alteromonadaceae</taxon>
        <taxon>Alteromonas/Salinimonas group</taxon>
        <taxon>Alteromonas</taxon>
    </lineage>
</organism>
<dbReference type="InterPro" id="IPR051396">
    <property type="entry name" value="Bact_Antivir_Def_Nuclease"/>
</dbReference>
<dbReference type="PANTHER" id="PTHR43581:SF4">
    <property type="entry name" value="ATP_GTP PHOSPHATASE"/>
    <property type="match status" value="1"/>
</dbReference>
<evidence type="ECO:0000259" key="2">
    <source>
        <dbReference type="Pfam" id="PF20469"/>
    </source>
</evidence>
<name>A0A6T9Y168_ALTMA</name>
<keyword evidence="3" id="KW-0540">Nuclease</keyword>
<dbReference type="EMBL" id="LR812090">
    <property type="protein sequence ID" value="CAB9493887.1"/>
    <property type="molecule type" value="Genomic_DNA"/>
</dbReference>
<dbReference type="AlphaFoldDB" id="A0A6T9Y168"/>
<feature type="domain" description="Endonuclease GajA/Old nuclease/RecF-like AAA" evidence="1">
    <location>
        <begin position="3"/>
        <end position="379"/>
    </location>
</feature>
<dbReference type="InterPro" id="IPR027417">
    <property type="entry name" value="P-loop_NTPase"/>
</dbReference>
<dbReference type="PANTHER" id="PTHR43581">
    <property type="entry name" value="ATP/GTP PHOSPHATASE"/>
    <property type="match status" value="1"/>
</dbReference>
<dbReference type="Gene3D" id="3.40.50.300">
    <property type="entry name" value="P-loop containing nucleotide triphosphate hydrolases"/>
    <property type="match status" value="1"/>
</dbReference>
<dbReference type="InterPro" id="IPR041685">
    <property type="entry name" value="AAA_GajA/Old/RecF-like"/>
</dbReference>
<dbReference type="Pfam" id="PF13175">
    <property type="entry name" value="AAA_15"/>
    <property type="match status" value="1"/>
</dbReference>